<feature type="region of interest" description="Disordered" evidence="8">
    <location>
        <begin position="74"/>
        <end position="98"/>
    </location>
</feature>
<keyword evidence="9" id="KW-0732">Signal</keyword>
<evidence type="ECO:0000256" key="1">
    <source>
        <dbReference type="ARBA" id="ARBA00012486"/>
    </source>
</evidence>
<evidence type="ECO:0000259" key="10">
    <source>
        <dbReference type="PROSITE" id="PS50127"/>
    </source>
</evidence>
<dbReference type="OrthoDB" id="7851174at2759"/>
<dbReference type="eggNOG" id="KOG0417">
    <property type="taxonomic scope" value="Eukaryota"/>
</dbReference>
<dbReference type="CDD" id="cd23792">
    <property type="entry name" value="UBCc_UBE2D"/>
    <property type="match status" value="1"/>
</dbReference>
<keyword evidence="3 7" id="KW-0547">Nucleotide-binding</keyword>
<evidence type="ECO:0000256" key="7">
    <source>
        <dbReference type="RuleBase" id="RU362109"/>
    </source>
</evidence>
<dbReference type="FunFam" id="3.10.110.10:FF:000010">
    <property type="entry name" value="Ubiquitin-conjugating enzyme E2-16 kDa"/>
    <property type="match status" value="1"/>
</dbReference>
<feature type="active site" description="Glycyl thioester intermediate" evidence="6">
    <location>
        <position position="259"/>
    </location>
</feature>
<feature type="chain" id="PRO_5009955862" description="E2 ubiquitin-conjugating enzyme" evidence="9">
    <location>
        <begin position="18"/>
        <end position="321"/>
    </location>
</feature>
<comment type="similarity">
    <text evidence="7">Belongs to the ubiquitin-conjugating enzyme family.</text>
</comment>
<gene>
    <name evidence="11" type="primary">Mo05964</name>
    <name evidence="11" type="ORF">E5Q_05964</name>
</gene>
<dbReference type="RefSeq" id="XP_014568518.1">
    <property type="nucleotide sequence ID" value="XM_014713032.1"/>
</dbReference>
<dbReference type="AlphaFoldDB" id="G7E9F1"/>
<evidence type="ECO:0000256" key="5">
    <source>
        <dbReference type="ARBA" id="ARBA00022840"/>
    </source>
</evidence>
<dbReference type="Gene3D" id="3.10.110.10">
    <property type="entry name" value="Ubiquitin Conjugating Enzyme"/>
    <property type="match status" value="1"/>
</dbReference>
<evidence type="ECO:0000256" key="2">
    <source>
        <dbReference type="ARBA" id="ARBA00022679"/>
    </source>
</evidence>
<reference evidence="11 12" key="2">
    <citation type="journal article" date="2012" name="Open Biol.">
        <title>Characteristics of nucleosomes and linker DNA regions on the genome of the basidiomycete Mixia osmundae revealed by mono- and dinucleosome mapping.</title>
        <authorList>
            <person name="Nishida H."/>
            <person name="Kondo S."/>
            <person name="Matsumoto T."/>
            <person name="Suzuki Y."/>
            <person name="Yoshikawa H."/>
            <person name="Taylor T.D."/>
            <person name="Sugiyama J."/>
        </authorList>
    </citation>
    <scope>NUCLEOTIDE SEQUENCE [LARGE SCALE GENOMIC DNA]</scope>
    <source>
        <strain evidence="12">CBS 9802 / IAM 14324 / JCM 22182 / KY 12970</strain>
    </source>
</reference>
<evidence type="ECO:0000256" key="3">
    <source>
        <dbReference type="ARBA" id="ARBA00022741"/>
    </source>
</evidence>
<evidence type="ECO:0000256" key="6">
    <source>
        <dbReference type="PROSITE-ProRule" id="PRU10133"/>
    </source>
</evidence>
<dbReference type="SUPFAM" id="SSF54495">
    <property type="entry name" value="UBC-like"/>
    <property type="match status" value="1"/>
</dbReference>
<dbReference type="PANTHER" id="PTHR24068">
    <property type="entry name" value="UBIQUITIN-CONJUGATING ENZYME E2"/>
    <property type="match status" value="1"/>
</dbReference>
<reference evidence="11 12" key="1">
    <citation type="journal article" date="2011" name="J. Gen. Appl. Microbiol.">
        <title>Draft genome sequencing of the enigmatic basidiomycete Mixia osmundae.</title>
        <authorList>
            <person name="Nishida H."/>
            <person name="Nagatsuka Y."/>
            <person name="Sugiyama J."/>
        </authorList>
    </citation>
    <scope>NUCLEOTIDE SEQUENCE [LARGE SCALE GENOMIC DNA]</scope>
    <source>
        <strain evidence="12">CBS 9802 / IAM 14324 / JCM 22182 / KY 12970</strain>
    </source>
</reference>
<dbReference type="InterPro" id="IPR023313">
    <property type="entry name" value="UBQ-conjugating_AS"/>
</dbReference>
<evidence type="ECO:0000313" key="11">
    <source>
        <dbReference type="EMBL" id="GAA99270.1"/>
    </source>
</evidence>
<dbReference type="GO" id="GO:0005524">
    <property type="term" value="F:ATP binding"/>
    <property type="evidence" value="ECO:0007669"/>
    <property type="project" value="UniProtKB-UniRule"/>
</dbReference>
<dbReference type="PROSITE" id="PS00183">
    <property type="entry name" value="UBC_1"/>
    <property type="match status" value="1"/>
</dbReference>
<feature type="signal peptide" evidence="9">
    <location>
        <begin position="1"/>
        <end position="17"/>
    </location>
</feature>
<evidence type="ECO:0000313" key="12">
    <source>
        <dbReference type="Proteomes" id="UP000009131"/>
    </source>
</evidence>
<protein>
    <recommendedName>
        <fullName evidence="1">E2 ubiquitin-conjugating enzyme</fullName>
        <ecNumber evidence="1">2.3.2.23</ecNumber>
    </recommendedName>
</protein>
<comment type="caution">
    <text evidence="11">The sequence shown here is derived from an EMBL/GenBank/DDBJ whole genome shotgun (WGS) entry which is preliminary data.</text>
</comment>
<dbReference type="PROSITE" id="PS50127">
    <property type="entry name" value="UBC_2"/>
    <property type="match status" value="1"/>
</dbReference>
<sequence>MKIIIAIACAFVAYSTAQTVAPMADADVDALAPIAAPNATTPAVPAANATTPSVNATMPVANATMPMSMNSTMLATPSAATPEQTSAPDSAASASPSANTNAIMDQLTALEGMVSATAAPTIPKSFDFGAAQATALVCLLSRTCYARAERVPQPTNINDILVRIKSSLDQGRIAMALKRINKELLDLGKDPPSSCSAGPTGDNLFQWQATIMGPGDSPYAGGVFFLSITFPTDYPFKPPKVAFTTKIYHPNINANGSICLDILREQWSPALTISKVLLSICSLLNDPNPDDPLVPDIANLYKTDRARYESTAREWTRKYAT</sequence>
<dbReference type="Proteomes" id="UP000009131">
    <property type="component" value="Unassembled WGS sequence"/>
</dbReference>
<dbReference type="InterPro" id="IPR016135">
    <property type="entry name" value="UBQ-conjugating_enzyme/RWD"/>
</dbReference>
<keyword evidence="12" id="KW-1185">Reference proteome</keyword>
<dbReference type="STRING" id="764103.G7E9F1"/>
<keyword evidence="5 7" id="KW-0067">ATP-binding</keyword>
<keyword evidence="2" id="KW-0808">Transferase</keyword>
<dbReference type="InterPro" id="IPR000608">
    <property type="entry name" value="UBC"/>
</dbReference>
<keyword evidence="4 7" id="KW-0833">Ubl conjugation pathway</keyword>
<evidence type="ECO:0000256" key="4">
    <source>
        <dbReference type="ARBA" id="ARBA00022786"/>
    </source>
</evidence>
<dbReference type="EC" id="2.3.2.23" evidence="1"/>
<dbReference type="EMBL" id="BABT02000220">
    <property type="protein sequence ID" value="GAA99270.1"/>
    <property type="molecule type" value="Genomic_DNA"/>
</dbReference>
<feature type="compositionally biased region" description="Polar residues" evidence="8">
    <location>
        <begin position="74"/>
        <end position="85"/>
    </location>
</feature>
<accession>G7E9F1</accession>
<feature type="domain" description="UBC core" evidence="10">
    <location>
        <begin position="175"/>
        <end position="321"/>
    </location>
</feature>
<name>G7E9F1_MIXOS</name>
<dbReference type="InParanoid" id="G7E9F1"/>
<dbReference type="Pfam" id="PF00179">
    <property type="entry name" value="UQ_con"/>
    <property type="match status" value="1"/>
</dbReference>
<dbReference type="GO" id="GO:0061631">
    <property type="term" value="F:ubiquitin conjugating enzyme activity"/>
    <property type="evidence" value="ECO:0007669"/>
    <property type="project" value="UniProtKB-EC"/>
</dbReference>
<feature type="compositionally biased region" description="Low complexity" evidence="8">
    <location>
        <begin position="86"/>
        <end position="98"/>
    </location>
</feature>
<dbReference type="SMART" id="SM00212">
    <property type="entry name" value="UBCc"/>
    <property type="match status" value="1"/>
</dbReference>
<dbReference type="HOGENOM" id="CLU_866229_0_0_1"/>
<proteinExistence type="inferred from homology"/>
<evidence type="ECO:0000256" key="9">
    <source>
        <dbReference type="SAM" id="SignalP"/>
    </source>
</evidence>
<evidence type="ECO:0000256" key="8">
    <source>
        <dbReference type="SAM" id="MobiDB-lite"/>
    </source>
</evidence>
<organism evidence="11 12">
    <name type="scientific">Mixia osmundae (strain CBS 9802 / IAM 14324 / JCM 22182 / KY 12970)</name>
    <dbReference type="NCBI Taxonomy" id="764103"/>
    <lineage>
        <taxon>Eukaryota</taxon>
        <taxon>Fungi</taxon>
        <taxon>Dikarya</taxon>
        <taxon>Basidiomycota</taxon>
        <taxon>Pucciniomycotina</taxon>
        <taxon>Mixiomycetes</taxon>
        <taxon>Mixiales</taxon>
        <taxon>Mixiaceae</taxon>
        <taxon>Mixia</taxon>
    </lineage>
</organism>